<gene>
    <name evidence="2" type="ORF">FPZ42_06265</name>
</gene>
<evidence type="ECO:0000313" key="3">
    <source>
        <dbReference type="Proteomes" id="UP000318010"/>
    </source>
</evidence>
<reference evidence="2 3" key="1">
    <citation type="submission" date="2019-07" db="EMBL/GenBank/DDBJ databases">
        <authorList>
            <person name="Kim J."/>
        </authorList>
    </citation>
    <scope>NUCLEOTIDE SEQUENCE [LARGE SCALE GENOMIC DNA]</scope>
    <source>
        <strain evidence="2 3">MJ1a</strain>
    </source>
</reference>
<dbReference type="AlphaFoldDB" id="A0A563U5N0"/>
<evidence type="ECO:0000256" key="1">
    <source>
        <dbReference type="SAM" id="Phobius"/>
    </source>
</evidence>
<keyword evidence="3" id="KW-1185">Reference proteome</keyword>
<keyword evidence="1" id="KW-0472">Membrane</keyword>
<protein>
    <recommendedName>
        <fullName evidence="4">Mechanosensitive ion channel protein MscS</fullName>
    </recommendedName>
</protein>
<comment type="caution">
    <text evidence="2">The sequence shown here is derived from an EMBL/GenBank/DDBJ whole genome shotgun (WGS) entry which is preliminary data.</text>
</comment>
<proteinExistence type="predicted"/>
<keyword evidence="1" id="KW-0812">Transmembrane</keyword>
<keyword evidence="1" id="KW-1133">Transmembrane helix</keyword>
<dbReference type="Proteomes" id="UP000318010">
    <property type="component" value="Unassembled WGS sequence"/>
</dbReference>
<evidence type="ECO:0008006" key="4">
    <source>
        <dbReference type="Google" id="ProtNLM"/>
    </source>
</evidence>
<organism evidence="2 3">
    <name type="scientific">Mucilaginibacter achroorhodeus</name>
    <dbReference type="NCBI Taxonomy" id="2599294"/>
    <lineage>
        <taxon>Bacteria</taxon>
        <taxon>Pseudomonadati</taxon>
        <taxon>Bacteroidota</taxon>
        <taxon>Sphingobacteriia</taxon>
        <taxon>Sphingobacteriales</taxon>
        <taxon>Sphingobacteriaceae</taxon>
        <taxon>Mucilaginibacter</taxon>
    </lineage>
</organism>
<dbReference type="OrthoDB" id="799652at2"/>
<evidence type="ECO:0000313" key="2">
    <source>
        <dbReference type="EMBL" id="TWR26641.1"/>
    </source>
</evidence>
<feature type="transmembrane region" description="Helical" evidence="1">
    <location>
        <begin position="18"/>
        <end position="37"/>
    </location>
</feature>
<dbReference type="RefSeq" id="WP_146269646.1">
    <property type="nucleotide sequence ID" value="NZ_VOEI01000002.1"/>
</dbReference>
<dbReference type="EMBL" id="VOEI01000002">
    <property type="protein sequence ID" value="TWR26641.1"/>
    <property type="molecule type" value="Genomic_DNA"/>
</dbReference>
<name>A0A563U5N0_9SPHI</name>
<accession>A0A563U5N0</accession>
<sequence>MNWSNFIADMQDLHFRKVFFLVVFIAAGILLLLKYRFLRHFDRRENLAHRILRRTLDVLIPLVFALIAISSVAFWISGNN</sequence>
<feature type="transmembrane region" description="Helical" evidence="1">
    <location>
        <begin position="58"/>
        <end position="77"/>
    </location>
</feature>